<feature type="compositionally biased region" description="Low complexity" evidence="1">
    <location>
        <begin position="19"/>
        <end position="37"/>
    </location>
</feature>
<feature type="region of interest" description="Disordered" evidence="1">
    <location>
        <begin position="97"/>
        <end position="142"/>
    </location>
</feature>
<accession>A0AAN6GTI4</accession>
<protein>
    <submittedName>
        <fullName evidence="2">Uncharacterized protein</fullName>
    </submittedName>
</protein>
<dbReference type="Proteomes" id="UP001176517">
    <property type="component" value="Unassembled WGS sequence"/>
</dbReference>
<feature type="compositionally biased region" description="Acidic residues" evidence="1">
    <location>
        <begin position="257"/>
        <end position="267"/>
    </location>
</feature>
<keyword evidence="3" id="KW-1185">Reference proteome</keyword>
<dbReference type="EMBL" id="JAPDMZ010000063">
    <property type="protein sequence ID" value="KAK0552411.1"/>
    <property type="molecule type" value="Genomic_DNA"/>
</dbReference>
<feature type="region of interest" description="Disordered" evidence="1">
    <location>
        <begin position="374"/>
        <end position="397"/>
    </location>
</feature>
<gene>
    <name evidence="2" type="ORF">OC846_002918</name>
</gene>
<feature type="region of interest" description="Disordered" evidence="1">
    <location>
        <begin position="248"/>
        <end position="284"/>
    </location>
</feature>
<evidence type="ECO:0000313" key="3">
    <source>
        <dbReference type="Proteomes" id="UP001176517"/>
    </source>
</evidence>
<feature type="compositionally biased region" description="Acidic residues" evidence="1">
    <location>
        <begin position="115"/>
        <end position="142"/>
    </location>
</feature>
<feature type="region of interest" description="Disordered" evidence="1">
    <location>
        <begin position="1"/>
        <end position="72"/>
    </location>
</feature>
<proteinExistence type="predicted"/>
<evidence type="ECO:0000256" key="1">
    <source>
        <dbReference type="SAM" id="MobiDB-lite"/>
    </source>
</evidence>
<name>A0AAN6GTI4_9BASI</name>
<sequence length="457" mass="48079">MSHELDGDLANTASPKPTPAAIGPSSSSASSASISASTFSRKPLATPANTSTAAQRVPTPPPKTSPQDSWQDLDYSNVVNVRLRTVLSPALPVLARKKPDARPKSPVAAAAGENHDDEDGLEPYLEGEGEEEEEEEEEEEVPMEQFPFDDGGALLLCLELNLSSASKNSIMSSITKQSGSAVTAPAAAPTPEQEGDSFGQLSFEITGVTIDILEPPTPLMLEADSKGCIIHSLNPNVNETICARLFDPDQDSSAANGDDDDDDDEAAASDTAKRKEGGKKGGSAGTFPFLLTEGQQRNLIYCVDFIDPVPAGADLGSGRPGLSRPPSTLTSSISASDGLAAAAAAAALNANSGIDTTAPIRQVNIVVDAQPLLRRPDSASRTTQTPAATGQAPSDDPNIVRLPAFSSAWNCSVDVATARLNLRRRKEVKLAREAQERRMWEEEVPMYLAQPVVQVKG</sequence>
<feature type="compositionally biased region" description="Low complexity" evidence="1">
    <location>
        <begin position="382"/>
        <end position="393"/>
    </location>
</feature>
<dbReference type="AlphaFoldDB" id="A0AAN6GTI4"/>
<reference evidence="2" key="1">
    <citation type="journal article" date="2023" name="PhytoFront">
        <title>Draft Genome Resources of Seven Strains of Tilletia horrida, Causal Agent of Kernel Smut of Rice.</title>
        <authorList>
            <person name="Khanal S."/>
            <person name="Antony Babu S."/>
            <person name="Zhou X.G."/>
        </authorList>
    </citation>
    <scope>NUCLEOTIDE SEQUENCE</scope>
    <source>
        <strain evidence="2">TX6</strain>
    </source>
</reference>
<evidence type="ECO:0000313" key="2">
    <source>
        <dbReference type="EMBL" id="KAK0552411.1"/>
    </source>
</evidence>
<comment type="caution">
    <text evidence="2">The sequence shown here is derived from an EMBL/GenBank/DDBJ whole genome shotgun (WGS) entry which is preliminary data.</text>
</comment>
<organism evidence="2 3">
    <name type="scientific">Tilletia horrida</name>
    <dbReference type="NCBI Taxonomy" id="155126"/>
    <lineage>
        <taxon>Eukaryota</taxon>
        <taxon>Fungi</taxon>
        <taxon>Dikarya</taxon>
        <taxon>Basidiomycota</taxon>
        <taxon>Ustilaginomycotina</taxon>
        <taxon>Exobasidiomycetes</taxon>
        <taxon>Tilletiales</taxon>
        <taxon>Tilletiaceae</taxon>
        <taxon>Tilletia</taxon>
    </lineage>
</organism>